<keyword evidence="3" id="KW-1185">Reference proteome</keyword>
<keyword evidence="1" id="KW-0472">Membrane</keyword>
<name>A0ABT0A8P9_9SPHN</name>
<protein>
    <submittedName>
        <fullName evidence="2">Uncharacterized protein</fullName>
    </submittedName>
</protein>
<sequence>MTKGWQRPLVDALILWMAVFPAIFVFAELVQRRSIDLSSSRYYWAFAFRGTWLNIGISLGYLGIFVFLTAGILRMTRKSLFT</sequence>
<keyword evidence="1" id="KW-0812">Transmembrane</keyword>
<evidence type="ECO:0000313" key="2">
    <source>
        <dbReference type="EMBL" id="MCJ1959534.1"/>
    </source>
</evidence>
<accession>A0ABT0A8P9</accession>
<feature type="transmembrane region" description="Helical" evidence="1">
    <location>
        <begin position="51"/>
        <end position="73"/>
    </location>
</feature>
<comment type="caution">
    <text evidence="2">The sequence shown here is derived from an EMBL/GenBank/DDBJ whole genome shotgun (WGS) entry which is preliminary data.</text>
</comment>
<dbReference type="RefSeq" id="WP_039394344.1">
    <property type="nucleotide sequence ID" value="NZ_JALHAT010000003.1"/>
</dbReference>
<evidence type="ECO:0000313" key="3">
    <source>
        <dbReference type="Proteomes" id="UP001162802"/>
    </source>
</evidence>
<reference evidence="2" key="1">
    <citation type="submission" date="2022-03" db="EMBL/GenBank/DDBJ databases">
        <title>Identification of a novel bacterium isolated from mangrove sediments.</title>
        <authorList>
            <person name="Pan X."/>
        </authorList>
    </citation>
    <scope>NUCLEOTIDE SEQUENCE</scope>
    <source>
        <strain evidence="2">B2637</strain>
    </source>
</reference>
<dbReference type="Proteomes" id="UP001162802">
    <property type="component" value="Unassembled WGS sequence"/>
</dbReference>
<feature type="transmembrane region" description="Helical" evidence="1">
    <location>
        <begin position="12"/>
        <end position="31"/>
    </location>
</feature>
<organism evidence="2 3">
    <name type="scientific">Novosphingobium mangrovi</name>
    <name type="common">ex Hu et al. 2023</name>
    <dbReference type="NCBI Taxonomy" id="2930094"/>
    <lineage>
        <taxon>Bacteria</taxon>
        <taxon>Pseudomonadati</taxon>
        <taxon>Pseudomonadota</taxon>
        <taxon>Alphaproteobacteria</taxon>
        <taxon>Sphingomonadales</taxon>
        <taxon>Sphingomonadaceae</taxon>
        <taxon>Novosphingobium</taxon>
    </lineage>
</organism>
<keyword evidence="1" id="KW-1133">Transmembrane helix</keyword>
<proteinExistence type="predicted"/>
<gene>
    <name evidence="2" type="ORF">MTR65_02405</name>
</gene>
<evidence type="ECO:0000256" key="1">
    <source>
        <dbReference type="SAM" id="Phobius"/>
    </source>
</evidence>
<dbReference type="EMBL" id="JALHAT010000003">
    <property type="protein sequence ID" value="MCJ1959534.1"/>
    <property type="molecule type" value="Genomic_DNA"/>
</dbReference>